<accession>A0A914DFN5</accession>
<evidence type="ECO:0000313" key="7">
    <source>
        <dbReference type="Proteomes" id="UP000887540"/>
    </source>
</evidence>
<protein>
    <submittedName>
        <fullName evidence="8">Uncharacterized protein</fullName>
    </submittedName>
</protein>
<keyword evidence="5" id="KW-1133">Transmembrane helix</keyword>
<dbReference type="Proteomes" id="UP000887540">
    <property type="component" value="Unplaced"/>
</dbReference>
<sequence>MRVENNKQYEMVMNMKKTWLKRTDSYEFFDARKNGRSLPSWLMQPFSHENSRKDNFIIKQALSKLISLPFYNHKWYILASEGTFLIIENVRHVLKNLQTHLPIYIVIGERQNLTTTTYILNEKALAVLSQIKYQKSTVCSNDNFFHLTQCLEENGVIKYDISYDSENRKRFFTNERHFSFTEMQDYLKTRNSYWDDAEIFESLSPEMLAFYNLRDIEILMFDVFLYRITI</sequence>
<dbReference type="AlphaFoldDB" id="A0A914DFN5"/>
<keyword evidence="6" id="KW-0472">Membrane</keyword>
<evidence type="ECO:0000256" key="4">
    <source>
        <dbReference type="ARBA" id="ARBA00022968"/>
    </source>
</evidence>
<evidence type="ECO:0000256" key="3">
    <source>
        <dbReference type="ARBA" id="ARBA00022692"/>
    </source>
</evidence>
<evidence type="ECO:0000313" key="8">
    <source>
        <dbReference type="WBParaSite" id="ACRNAN_scaffold2553.g32170.t1"/>
    </source>
</evidence>
<organism evidence="7 8">
    <name type="scientific">Acrobeloides nanus</name>
    <dbReference type="NCBI Taxonomy" id="290746"/>
    <lineage>
        <taxon>Eukaryota</taxon>
        <taxon>Metazoa</taxon>
        <taxon>Ecdysozoa</taxon>
        <taxon>Nematoda</taxon>
        <taxon>Chromadorea</taxon>
        <taxon>Rhabditida</taxon>
        <taxon>Tylenchina</taxon>
        <taxon>Cephalobomorpha</taxon>
        <taxon>Cephaloboidea</taxon>
        <taxon>Cephalobidae</taxon>
        <taxon>Acrobeloides</taxon>
    </lineage>
</organism>
<dbReference type="InterPro" id="IPR026050">
    <property type="entry name" value="C1GALT1/C1GALT1_chp1"/>
</dbReference>
<evidence type="ECO:0000256" key="2">
    <source>
        <dbReference type="ARBA" id="ARBA00006462"/>
    </source>
</evidence>
<evidence type="ECO:0000256" key="5">
    <source>
        <dbReference type="ARBA" id="ARBA00022989"/>
    </source>
</evidence>
<name>A0A914DFN5_9BILA</name>
<dbReference type="PANTHER" id="PTHR23033">
    <property type="entry name" value="BETA1,3-GALACTOSYLTRANSFERASE"/>
    <property type="match status" value="1"/>
</dbReference>
<evidence type="ECO:0000256" key="6">
    <source>
        <dbReference type="ARBA" id="ARBA00023136"/>
    </source>
</evidence>
<keyword evidence="4" id="KW-0735">Signal-anchor</keyword>
<evidence type="ECO:0000256" key="1">
    <source>
        <dbReference type="ARBA" id="ARBA00004606"/>
    </source>
</evidence>
<proteinExistence type="inferred from homology"/>
<dbReference type="GO" id="GO:0016020">
    <property type="term" value="C:membrane"/>
    <property type="evidence" value="ECO:0007669"/>
    <property type="project" value="UniProtKB-SubCell"/>
</dbReference>
<keyword evidence="7" id="KW-1185">Reference proteome</keyword>
<reference evidence="8" key="1">
    <citation type="submission" date="2022-11" db="UniProtKB">
        <authorList>
            <consortium name="WormBaseParasite"/>
        </authorList>
    </citation>
    <scope>IDENTIFICATION</scope>
</reference>
<keyword evidence="3" id="KW-0812">Transmembrane</keyword>
<dbReference type="WBParaSite" id="ACRNAN_scaffold2553.g32170.t1">
    <property type="protein sequence ID" value="ACRNAN_scaffold2553.g32170.t1"/>
    <property type="gene ID" value="ACRNAN_scaffold2553.g32170"/>
</dbReference>
<comment type="similarity">
    <text evidence="2">Belongs to the glycosyltransferase 31 family. Beta3-Gal-T subfamily.</text>
</comment>
<comment type="subcellular location">
    <subcellularLocation>
        <location evidence="1">Membrane</location>
        <topology evidence="1">Single-pass type II membrane protein</topology>
    </subcellularLocation>
</comment>